<dbReference type="KEGG" id="mama:GII36_04725"/>
<reference evidence="2" key="1">
    <citation type="journal article" date="2021" name="Nat. Microbiol.">
        <title>Cocultivation of an ultrasmall environmental parasitic bacterium with lytic ability against bacteria associated with wastewater foams.</title>
        <authorList>
            <person name="Batinovic S."/>
            <person name="Rose J.J.A."/>
            <person name="Ratcliffe J."/>
            <person name="Seviour R.J."/>
            <person name="Petrovski S."/>
        </authorList>
    </citation>
    <scope>NUCLEOTIDE SEQUENCE</scope>
    <source>
        <strain evidence="2">JR1</strain>
    </source>
</reference>
<dbReference type="Proteomes" id="UP001059824">
    <property type="component" value="Chromosome"/>
</dbReference>
<evidence type="ECO:0000313" key="2">
    <source>
        <dbReference type="EMBL" id="QHN43368.1"/>
    </source>
</evidence>
<feature type="transmembrane region" description="Helical" evidence="1">
    <location>
        <begin position="54"/>
        <end position="74"/>
    </location>
</feature>
<dbReference type="AlphaFoldDB" id="A0A857MMP0"/>
<keyword evidence="1" id="KW-1133">Transmembrane helix</keyword>
<evidence type="ECO:0000256" key="1">
    <source>
        <dbReference type="SAM" id="Phobius"/>
    </source>
</evidence>
<proteinExistence type="predicted"/>
<dbReference type="EMBL" id="CP045921">
    <property type="protein sequence ID" value="QHN43368.1"/>
    <property type="molecule type" value="Genomic_DNA"/>
</dbReference>
<name>A0A857MMP0_9BACT</name>
<feature type="transmembrane region" description="Helical" evidence="1">
    <location>
        <begin position="80"/>
        <end position="103"/>
    </location>
</feature>
<protein>
    <submittedName>
        <fullName evidence="2">Uncharacterized protein</fullName>
    </submittedName>
</protein>
<organism evidence="2 3">
    <name type="scientific">Candidatus Mycosynbacter amalyticus</name>
    <dbReference type="NCBI Taxonomy" id="2665156"/>
    <lineage>
        <taxon>Bacteria</taxon>
        <taxon>Candidatus Saccharimonadota</taxon>
        <taxon>Candidatus Saccharimonadota incertae sedis</taxon>
        <taxon>Candidatus Mycosynbacter</taxon>
    </lineage>
</organism>
<keyword evidence="1" id="KW-0812">Transmembrane</keyword>
<accession>A0A857MMP0</accession>
<sequence length="105" mass="11444">MTRLESTMDYFSIGLLLRTMFALFRQDGAGSVDGPLSVKVQAWAGRMISRVIGAMIRSTVLVMGLVTITLQALLGVCVLAVWAIVPVLPITGFVLMTAGWIPWQF</sequence>
<evidence type="ECO:0000313" key="3">
    <source>
        <dbReference type="Proteomes" id="UP001059824"/>
    </source>
</evidence>
<keyword evidence="3" id="KW-1185">Reference proteome</keyword>
<gene>
    <name evidence="2" type="ORF">GII36_04725</name>
</gene>
<keyword evidence="1" id="KW-0472">Membrane</keyword>